<organism evidence="1 2">
    <name type="scientific">Galerina marginata (strain CBS 339.88)</name>
    <dbReference type="NCBI Taxonomy" id="685588"/>
    <lineage>
        <taxon>Eukaryota</taxon>
        <taxon>Fungi</taxon>
        <taxon>Dikarya</taxon>
        <taxon>Basidiomycota</taxon>
        <taxon>Agaricomycotina</taxon>
        <taxon>Agaricomycetes</taxon>
        <taxon>Agaricomycetidae</taxon>
        <taxon>Agaricales</taxon>
        <taxon>Agaricineae</taxon>
        <taxon>Strophariaceae</taxon>
        <taxon>Galerina</taxon>
    </lineage>
</organism>
<proteinExistence type="predicted"/>
<gene>
    <name evidence="1" type="ORF">GALMADRAFT_243776</name>
</gene>
<dbReference type="Proteomes" id="UP000027222">
    <property type="component" value="Unassembled WGS sequence"/>
</dbReference>
<dbReference type="HOGENOM" id="CLU_2644663_0_0_1"/>
<sequence length="77" mass="8374">ALVVSAHAGGGNGAAAALQTTLQWWWWPPQRRRGVAIALHQCGWFSHQCGGSSHHLALRWCCRRPLIPHAKVVGSSL</sequence>
<name>A0A067TBH0_GALM3</name>
<accession>A0A067TBH0</accession>
<keyword evidence="2" id="KW-1185">Reference proteome</keyword>
<feature type="non-terminal residue" evidence="1">
    <location>
        <position position="1"/>
    </location>
</feature>
<evidence type="ECO:0000313" key="1">
    <source>
        <dbReference type="EMBL" id="KDR79707.1"/>
    </source>
</evidence>
<dbReference type="AlphaFoldDB" id="A0A067TBH0"/>
<evidence type="ECO:0000313" key="2">
    <source>
        <dbReference type="Proteomes" id="UP000027222"/>
    </source>
</evidence>
<feature type="non-terminal residue" evidence="1">
    <location>
        <position position="77"/>
    </location>
</feature>
<reference evidence="2" key="1">
    <citation type="journal article" date="2014" name="Proc. Natl. Acad. Sci. U.S.A.">
        <title>Extensive sampling of basidiomycete genomes demonstrates inadequacy of the white-rot/brown-rot paradigm for wood decay fungi.</title>
        <authorList>
            <person name="Riley R."/>
            <person name="Salamov A.A."/>
            <person name="Brown D.W."/>
            <person name="Nagy L.G."/>
            <person name="Floudas D."/>
            <person name="Held B.W."/>
            <person name="Levasseur A."/>
            <person name="Lombard V."/>
            <person name="Morin E."/>
            <person name="Otillar R."/>
            <person name="Lindquist E.A."/>
            <person name="Sun H."/>
            <person name="LaButti K.M."/>
            <person name="Schmutz J."/>
            <person name="Jabbour D."/>
            <person name="Luo H."/>
            <person name="Baker S.E."/>
            <person name="Pisabarro A.G."/>
            <person name="Walton J.D."/>
            <person name="Blanchette R.A."/>
            <person name="Henrissat B."/>
            <person name="Martin F."/>
            <person name="Cullen D."/>
            <person name="Hibbett D.S."/>
            <person name="Grigoriev I.V."/>
        </authorList>
    </citation>
    <scope>NUCLEOTIDE SEQUENCE [LARGE SCALE GENOMIC DNA]</scope>
    <source>
        <strain evidence="2">CBS 339.88</strain>
    </source>
</reference>
<protein>
    <submittedName>
        <fullName evidence="1">Uncharacterized protein</fullName>
    </submittedName>
</protein>
<dbReference type="EMBL" id="KL142373">
    <property type="protein sequence ID" value="KDR79707.1"/>
    <property type="molecule type" value="Genomic_DNA"/>
</dbReference>